<reference evidence="1" key="1">
    <citation type="submission" date="2020-06" db="EMBL/GenBank/DDBJ databases">
        <authorList>
            <person name="Li T."/>
            <person name="Hu X."/>
            <person name="Zhang T."/>
            <person name="Song X."/>
            <person name="Zhang H."/>
            <person name="Dai N."/>
            <person name="Sheng W."/>
            <person name="Hou X."/>
            <person name="Wei L."/>
        </authorList>
    </citation>
    <scope>NUCLEOTIDE SEQUENCE</scope>
    <source>
        <strain evidence="1">G02</strain>
        <tissue evidence="1">Leaf</tissue>
    </source>
</reference>
<dbReference type="PANTHER" id="PTHR15140">
    <property type="entry name" value="TUBULIN-SPECIFIC CHAPERONE E"/>
    <property type="match status" value="1"/>
</dbReference>
<gene>
    <name evidence="1" type="ORF">Sradi_3936600</name>
</gene>
<evidence type="ECO:0000313" key="1">
    <source>
        <dbReference type="EMBL" id="KAL0354897.1"/>
    </source>
</evidence>
<dbReference type="InterPro" id="IPR032675">
    <property type="entry name" value="LRR_dom_sf"/>
</dbReference>
<dbReference type="EMBL" id="JACGWJ010000017">
    <property type="protein sequence ID" value="KAL0354897.1"/>
    <property type="molecule type" value="Genomic_DNA"/>
</dbReference>
<dbReference type="AlphaFoldDB" id="A0AAW2PIM2"/>
<comment type="caution">
    <text evidence="1">The sequence shown here is derived from an EMBL/GenBank/DDBJ whole genome shotgun (WGS) entry which is preliminary data.</text>
</comment>
<accession>A0AAW2PIM2</accession>
<sequence>MAGAYAAVVSLRHVLEDILHPTQQWILLDRRQIQYLLEKITSFQHFLEDYHAIPTSKPEAEDGLESQMVKAIYAAEDMIESFVLDQILAPSQVQVERILTSFSQDFPKVMQGVDSIDKKVMEIKEKIGVVKDQQPVNSLQPAAAFSRIVAPGSRDAMVGFESHLHQIMERLVGQEAKLQMISIVGMGGIEGLECSHYCLDNLVLLSKLESLTCEVYSLDKISTRNLAFPRSLKKLTLRGCGLPWDDTRIVGSLPNLEVFKLEGYAFQGPEWNPIDGEFVRLKFLLIGWTDLEHWRAESTHFPSLEHLVLYTKNLDQIPLGLAEVHALRLIQLMEFEISDSVVNSVKQMKEERESLGVRGSSSSTSHLGWSEVLLRFFVQS</sequence>
<dbReference type="SUPFAM" id="SSF52058">
    <property type="entry name" value="L domain-like"/>
    <property type="match status" value="1"/>
</dbReference>
<dbReference type="PANTHER" id="PTHR15140:SF33">
    <property type="entry name" value="LATE BLIGHT RESISTANCE PROTEIN HOMOLOG R1A-3 ISOFORM X1"/>
    <property type="match status" value="1"/>
</dbReference>
<evidence type="ECO:0008006" key="2">
    <source>
        <dbReference type="Google" id="ProtNLM"/>
    </source>
</evidence>
<name>A0AAW2PIM2_SESRA</name>
<reference evidence="1" key="2">
    <citation type="journal article" date="2024" name="Plant">
        <title>Genomic evolution and insights into agronomic trait innovations of Sesamum species.</title>
        <authorList>
            <person name="Miao H."/>
            <person name="Wang L."/>
            <person name="Qu L."/>
            <person name="Liu H."/>
            <person name="Sun Y."/>
            <person name="Le M."/>
            <person name="Wang Q."/>
            <person name="Wei S."/>
            <person name="Zheng Y."/>
            <person name="Lin W."/>
            <person name="Duan Y."/>
            <person name="Cao H."/>
            <person name="Xiong S."/>
            <person name="Wang X."/>
            <person name="Wei L."/>
            <person name="Li C."/>
            <person name="Ma Q."/>
            <person name="Ju M."/>
            <person name="Zhao R."/>
            <person name="Li G."/>
            <person name="Mu C."/>
            <person name="Tian Q."/>
            <person name="Mei H."/>
            <person name="Zhang T."/>
            <person name="Gao T."/>
            <person name="Zhang H."/>
        </authorList>
    </citation>
    <scope>NUCLEOTIDE SEQUENCE</scope>
    <source>
        <strain evidence="1">G02</strain>
    </source>
</reference>
<organism evidence="1">
    <name type="scientific">Sesamum radiatum</name>
    <name type="common">Black benniseed</name>
    <dbReference type="NCBI Taxonomy" id="300843"/>
    <lineage>
        <taxon>Eukaryota</taxon>
        <taxon>Viridiplantae</taxon>
        <taxon>Streptophyta</taxon>
        <taxon>Embryophyta</taxon>
        <taxon>Tracheophyta</taxon>
        <taxon>Spermatophyta</taxon>
        <taxon>Magnoliopsida</taxon>
        <taxon>eudicotyledons</taxon>
        <taxon>Gunneridae</taxon>
        <taxon>Pentapetalae</taxon>
        <taxon>asterids</taxon>
        <taxon>lamiids</taxon>
        <taxon>Lamiales</taxon>
        <taxon>Pedaliaceae</taxon>
        <taxon>Sesamum</taxon>
    </lineage>
</organism>
<dbReference type="Gene3D" id="1.20.5.4130">
    <property type="match status" value="1"/>
</dbReference>
<proteinExistence type="predicted"/>
<dbReference type="Gene3D" id="3.80.10.10">
    <property type="entry name" value="Ribonuclease Inhibitor"/>
    <property type="match status" value="1"/>
</dbReference>
<protein>
    <recommendedName>
        <fullName evidence="2">Rx N-terminal domain-containing protein</fullName>
    </recommendedName>
</protein>